<dbReference type="OrthoDB" id="8480692at2"/>
<dbReference type="Proteomes" id="UP000198784">
    <property type="component" value="Unassembled WGS sequence"/>
</dbReference>
<evidence type="ECO:0008006" key="3">
    <source>
        <dbReference type="Google" id="ProtNLM"/>
    </source>
</evidence>
<proteinExistence type="predicted"/>
<dbReference type="STRING" id="289003.SAMN05216190_13841"/>
<dbReference type="RefSeq" id="WP_090505212.1">
    <property type="nucleotide sequence ID" value="NZ_FOWX01000038.1"/>
</dbReference>
<gene>
    <name evidence="1" type="ORF">SAMN05216190_13841</name>
</gene>
<dbReference type="AlphaFoldDB" id="A0A1I5WE61"/>
<keyword evidence="2" id="KW-1185">Reference proteome</keyword>
<evidence type="ECO:0000313" key="1">
    <source>
        <dbReference type="EMBL" id="SFQ17928.1"/>
    </source>
</evidence>
<evidence type="ECO:0000313" key="2">
    <source>
        <dbReference type="Proteomes" id="UP000198784"/>
    </source>
</evidence>
<accession>A0A1I5WE61</accession>
<organism evidence="1 2">
    <name type="scientific">Pseudomonas borbori</name>
    <dbReference type="NCBI Taxonomy" id="289003"/>
    <lineage>
        <taxon>Bacteria</taxon>
        <taxon>Pseudomonadati</taxon>
        <taxon>Pseudomonadota</taxon>
        <taxon>Gammaproteobacteria</taxon>
        <taxon>Pseudomonadales</taxon>
        <taxon>Pseudomonadaceae</taxon>
        <taxon>Pseudomonas</taxon>
    </lineage>
</organism>
<reference evidence="2" key="1">
    <citation type="submission" date="2016-10" db="EMBL/GenBank/DDBJ databases">
        <authorList>
            <person name="Varghese N."/>
            <person name="Submissions S."/>
        </authorList>
    </citation>
    <scope>NUCLEOTIDE SEQUENCE [LARGE SCALE GENOMIC DNA]</scope>
    <source>
        <strain evidence="2">DSM 17834</strain>
    </source>
</reference>
<name>A0A1I5WE61_9PSED</name>
<dbReference type="EMBL" id="FOWX01000038">
    <property type="protein sequence ID" value="SFQ17928.1"/>
    <property type="molecule type" value="Genomic_DNA"/>
</dbReference>
<protein>
    <recommendedName>
        <fullName evidence="3">Nucleotide exchange factor GrpE</fullName>
    </recommendedName>
</protein>
<sequence length="124" mass="13721">MSGEQINTIDQLEQSLMGIAVESWRFSRLFARVVNKLDAGEAGRYVNQLRYFQKKVEESLNASGLKLVNVEGQPFDPGMAASALNIGDFGPDDQLLVDQMVEPIIMGPEGLRKQGTVMLRKVHA</sequence>